<feature type="domain" description="UvrD-like helicase ATP-binding" evidence="12">
    <location>
        <begin position="3"/>
        <end position="283"/>
    </location>
</feature>
<feature type="binding site" evidence="11">
    <location>
        <begin position="24"/>
        <end position="31"/>
    </location>
    <ligand>
        <name>ATP</name>
        <dbReference type="ChEBI" id="CHEBI:30616"/>
    </ligand>
</feature>
<gene>
    <name evidence="14" type="ORF">COV23_00860</name>
</gene>
<evidence type="ECO:0000256" key="10">
    <source>
        <dbReference type="ARBA" id="ARBA00048988"/>
    </source>
</evidence>
<keyword evidence="5 11" id="KW-0067">ATP-binding</keyword>
<accession>A0A2H0RCP2</accession>
<dbReference type="CDD" id="cd17932">
    <property type="entry name" value="DEXQc_UvrD"/>
    <property type="match status" value="1"/>
</dbReference>
<dbReference type="EMBL" id="PCXV01000015">
    <property type="protein sequence ID" value="PIR44243.1"/>
    <property type="molecule type" value="Genomic_DNA"/>
</dbReference>
<proteinExistence type="inferred from homology"/>
<evidence type="ECO:0000256" key="7">
    <source>
        <dbReference type="ARBA" id="ARBA00023235"/>
    </source>
</evidence>
<reference evidence="14 15" key="1">
    <citation type="submission" date="2017-09" db="EMBL/GenBank/DDBJ databases">
        <title>Depth-based differentiation of microbial function through sediment-hosted aquifers and enrichment of novel symbionts in the deep terrestrial subsurface.</title>
        <authorList>
            <person name="Probst A.J."/>
            <person name="Ladd B."/>
            <person name="Jarett J.K."/>
            <person name="Geller-Mcgrath D.E."/>
            <person name="Sieber C.M."/>
            <person name="Emerson J.B."/>
            <person name="Anantharaman K."/>
            <person name="Thomas B.C."/>
            <person name="Malmstrom R."/>
            <person name="Stieglmeier M."/>
            <person name="Klingl A."/>
            <person name="Woyke T."/>
            <person name="Ryan C.M."/>
            <person name="Banfield J.F."/>
        </authorList>
    </citation>
    <scope>NUCLEOTIDE SEQUENCE [LARGE SCALE GENOMIC DNA]</scope>
    <source>
        <strain evidence="14">CG10_big_fil_rev_8_21_14_0_10_31_9</strain>
    </source>
</reference>
<dbReference type="Pfam" id="PF13538">
    <property type="entry name" value="UvrD_C_2"/>
    <property type="match status" value="1"/>
</dbReference>
<dbReference type="Pfam" id="PF00580">
    <property type="entry name" value="UvrD-helicase"/>
    <property type="match status" value="1"/>
</dbReference>
<dbReference type="InterPro" id="IPR014016">
    <property type="entry name" value="UvrD-like_ATP-bd"/>
</dbReference>
<evidence type="ECO:0000256" key="2">
    <source>
        <dbReference type="ARBA" id="ARBA00022741"/>
    </source>
</evidence>
<keyword evidence="2 11" id="KW-0547">Nucleotide-binding</keyword>
<evidence type="ECO:0000256" key="11">
    <source>
        <dbReference type="PROSITE-ProRule" id="PRU00560"/>
    </source>
</evidence>
<dbReference type="GO" id="GO:0005524">
    <property type="term" value="F:ATP binding"/>
    <property type="evidence" value="ECO:0007669"/>
    <property type="project" value="UniProtKB-UniRule"/>
</dbReference>
<name>A0A2H0RCP2_9BACT</name>
<evidence type="ECO:0000256" key="9">
    <source>
        <dbReference type="ARBA" id="ARBA00034808"/>
    </source>
</evidence>
<dbReference type="GO" id="GO:0005829">
    <property type="term" value="C:cytosol"/>
    <property type="evidence" value="ECO:0007669"/>
    <property type="project" value="TreeGrafter"/>
</dbReference>
<sequence length="605" mass="70765">MKFDLNKKQQEAVEHMDGPLLIVAGAGSGKTRTLTSRLVYLLQNGIKPENIIAITFTNKAAQEMRERISNYQLPISNAQNLFVGTFHSLGARILKNESKLLERTQNYTIFDNDDSKVLIKKIIKNYNLTEKQKSKITVVYLIREFSRIKNELVDIEDLQFNAEDELVAELFQEYERSLKRNNAFDFDDLLEKVVRIFIKYPEILKKYQDEFKYILVDEYQDTNTSQYLFIKLLAQKHGNLSVVGDDQQSIFKFRGSDFRNFLNFDKDWPKAKVVILEENYRSTSNIINAASSVIANNKLQKLKKLWTQNPEGELVRVIEHRDEEAEAFWIARQIGNKFAYPSIDQKQETNNSVVILYRTNAQSRAIEQALIETGIPYQIFGGIRFYERKEIKDIVAALRYGFNPNDEVSLDRLDKAFLKKVFEAFKKNLPEKAKIFKPLEFIGYIIKETDYFSYLAKNYANSFERVENIKALMDYASEFENMGDFLEKITLMQASELIKRKDLNKYKGKFVSLMTVHLVKGLEFDVVYVAGVNEGLLPHQMSYSNNLEVEEERRLMYVAMTRAKKELYLNFYNLPSRFLYEISPELVEFIGKKNLDDEERYIELD</sequence>
<evidence type="ECO:0000259" key="13">
    <source>
        <dbReference type="PROSITE" id="PS51217"/>
    </source>
</evidence>
<evidence type="ECO:0000256" key="3">
    <source>
        <dbReference type="ARBA" id="ARBA00022801"/>
    </source>
</evidence>
<evidence type="ECO:0000313" key="14">
    <source>
        <dbReference type="EMBL" id="PIR44243.1"/>
    </source>
</evidence>
<evidence type="ECO:0000313" key="15">
    <source>
        <dbReference type="Proteomes" id="UP000231602"/>
    </source>
</evidence>
<dbReference type="GO" id="GO:0000725">
    <property type="term" value="P:recombinational repair"/>
    <property type="evidence" value="ECO:0007669"/>
    <property type="project" value="TreeGrafter"/>
</dbReference>
<dbReference type="Proteomes" id="UP000231602">
    <property type="component" value="Unassembled WGS sequence"/>
</dbReference>
<keyword evidence="6" id="KW-0238">DNA-binding</keyword>
<dbReference type="GO" id="GO:0043138">
    <property type="term" value="F:3'-5' DNA helicase activity"/>
    <property type="evidence" value="ECO:0007669"/>
    <property type="project" value="UniProtKB-EC"/>
</dbReference>
<feature type="domain" description="UvrD-like helicase C-terminal" evidence="13">
    <location>
        <begin position="284"/>
        <end position="521"/>
    </location>
</feature>
<dbReference type="InterPro" id="IPR000212">
    <property type="entry name" value="DNA_helicase_UvrD/REP"/>
</dbReference>
<dbReference type="InterPro" id="IPR027785">
    <property type="entry name" value="UvrD-like_helicase_C"/>
</dbReference>
<keyword evidence="4 11" id="KW-0347">Helicase</keyword>
<dbReference type="EC" id="5.6.2.4" evidence="9"/>
<evidence type="ECO:0000256" key="5">
    <source>
        <dbReference type="ARBA" id="ARBA00022840"/>
    </source>
</evidence>
<dbReference type="PROSITE" id="PS51198">
    <property type="entry name" value="UVRD_HELICASE_ATP_BIND"/>
    <property type="match status" value="1"/>
</dbReference>
<dbReference type="Gene3D" id="3.40.50.300">
    <property type="entry name" value="P-loop containing nucleotide triphosphate hydrolases"/>
    <property type="match status" value="3"/>
</dbReference>
<comment type="similarity">
    <text evidence="1">Belongs to the helicase family. UvrD subfamily.</text>
</comment>
<organism evidence="14 15">
    <name type="scientific">Candidatus Wolfebacteria bacterium CG10_big_fil_rev_8_21_14_0_10_31_9</name>
    <dbReference type="NCBI Taxonomy" id="1975070"/>
    <lineage>
        <taxon>Bacteria</taxon>
        <taxon>Candidatus Wolfeibacteriota</taxon>
    </lineage>
</organism>
<dbReference type="AlphaFoldDB" id="A0A2H0RCP2"/>
<comment type="catalytic activity">
    <reaction evidence="8">
        <text>Couples ATP hydrolysis with the unwinding of duplex DNA by translocating in the 3'-5' direction.</text>
        <dbReference type="EC" id="5.6.2.4"/>
    </reaction>
</comment>
<dbReference type="GO" id="GO:0003677">
    <property type="term" value="F:DNA binding"/>
    <property type="evidence" value="ECO:0007669"/>
    <property type="project" value="UniProtKB-KW"/>
</dbReference>
<comment type="catalytic activity">
    <reaction evidence="10">
        <text>ATP + H2O = ADP + phosphate + H(+)</text>
        <dbReference type="Rhea" id="RHEA:13065"/>
        <dbReference type="ChEBI" id="CHEBI:15377"/>
        <dbReference type="ChEBI" id="CHEBI:15378"/>
        <dbReference type="ChEBI" id="CHEBI:30616"/>
        <dbReference type="ChEBI" id="CHEBI:43474"/>
        <dbReference type="ChEBI" id="CHEBI:456216"/>
        <dbReference type="EC" id="5.6.2.4"/>
    </reaction>
</comment>
<dbReference type="Pfam" id="PF13361">
    <property type="entry name" value="UvrD_C"/>
    <property type="match status" value="1"/>
</dbReference>
<dbReference type="InterPro" id="IPR014017">
    <property type="entry name" value="DNA_helicase_UvrD-like_C"/>
</dbReference>
<keyword evidence="7" id="KW-0413">Isomerase</keyword>
<dbReference type="GO" id="GO:0016887">
    <property type="term" value="F:ATP hydrolysis activity"/>
    <property type="evidence" value="ECO:0007669"/>
    <property type="project" value="RHEA"/>
</dbReference>
<evidence type="ECO:0000256" key="8">
    <source>
        <dbReference type="ARBA" id="ARBA00034617"/>
    </source>
</evidence>
<dbReference type="PANTHER" id="PTHR11070">
    <property type="entry name" value="UVRD / RECB / PCRA DNA HELICASE FAMILY MEMBER"/>
    <property type="match status" value="1"/>
</dbReference>
<evidence type="ECO:0000259" key="12">
    <source>
        <dbReference type="PROSITE" id="PS51198"/>
    </source>
</evidence>
<dbReference type="GO" id="GO:0033202">
    <property type="term" value="C:DNA helicase complex"/>
    <property type="evidence" value="ECO:0007669"/>
    <property type="project" value="TreeGrafter"/>
</dbReference>
<dbReference type="InterPro" id="IPR013986">
    <property type="entry name" value="DExx_box_DNA_helicase_dom_sf"/>
</dbReference>
<comment type="caution">
    <text evidence="14">The sequence shown here is derived from an EMBL/GenBank/DDBJ whole genome shotgun (WGS) entry which is preliminary data.</text>
</comment>
<dbReference type="PROSITE" id="PS51217">
    <property type="entry name" value="UVRD_HELICASE_CTER"/>
    <property type="match status" value="1"/>
</dbReference>
<dbReference type="Gene3D" id="1.10.10.160">
    <property type="match status" value="1"/>
</dbReference>
<dbReference type="Gene3D" id="1.10.486.10">
    <property type="entry name" value="PCRA, domain 4"/>
    <property type="match status" value="2"/>
</dbReference>
<protein>
    <recommendedName>
        <fullName evidence="9">DNA 3'-5' helicase</fullName>
        <ecNumber evidence="9">5.6.2.4</ecNumber>
    </recommendedName>
</protein>
<evidence type="ECO:0000256" key="4">
    <source>
        <dbReference type="ARBA" id="ARBA00022806"/>
    </source>
</evidence>
<dbReference type="PANTHER" id="PTHR11070:SF2">
    <property type="entry name" value="ATP-DEPENDENT DNA HELICASE SRS2"/>
    <property type="match status" value="1"/>
</dbReference>
<evidence type="ECO:0000256" key="1">
    <source>
        <dbReference type="ARBA" id="ARBA00009922"/>
    </source>
</evidence>
<dbReference type="SUPFAM" id="SSF52540">
    <property type="entry name" value="P-loop containing nucleoside triphosphate hydrolases"/>
    <property type="match status" value="1"/>
</dbReference>
<keyword evidence="3 11" id="KW-0378">Hydrolase</keyword>
<dbReference type="InterPro" id="IPR027417">
    <property type="entry name" value="P-loop_NTPase"/>
</dbReference>
<dbReference type="CDD" id="cd18807">
    <property type="entry name" value="SF1_C_UvrD"/>
    <property type="match status" value="1"/>
</dbReference>
<evidence type="ECO:0000256" key="6">
    <source>
        <dbReference type="ARBA" id="ARBA00023125"/>
    </source>
</evidence>